<keyword evidence="1" id="KW-0472">Membrane</keyword>
<feature type="transmembrane region" description="Helical" evidence="1">
    <location>
        <begin position="16"/>
        <end position="35"/>
    </location>
</feature>
<gene>
    <name evidence="2" type="ORF">ABWT76_004704</name>
</gene>
<name>A0AAU8JD00_9CYAN</name>
<keyword evidence="1" id="KW-0812">Transmembrane</keyword>
<organism evidence="2">
    <name type="scientific">Planktothricoides raciborskii GIHE-MW2</name>
    <dbReference type="NCBI Taxonomy" id="2792601"/>
    <lineage>
        <taxon>Bacteria</taxon>
        <taxon>Bacillati</taxon>
        <taxon>Cyanobacteriota</taxon>
        <taxon>Cyanophyceae</taxon>
        <taxon>Oscillatoriophycideae</taxon>
        <taxon>Oscillatoriales</taxon>
        <taxon>Oscillatoriaceae</taxon>
        <taxon>Planktothricoides</taxon>
    </lineage>
</organism>
<dbReference type="RefSeq" id="WP_054464243.1">
    <property type="nucleotide sequence ID" value="NZ_CP159837.1"/>
</dbReference>
<sequence length="211" mass="24331">MQNSVQIAPPTSALKLAYWLIVASLIATGCAFYYWQNSGQAIGGSIALPKLFWLAYALWFWYFLPLLIVADQRICPKIRQNYWIFWVNMALRAIAELWMMYISKTWHPYWGISHDIFSAILIGILGLKVDSNMPLDRQVRFNFKIMGVMFLLETLFATYMLLRVASTDGSPVYFVPGSSQHLVIMAITWTAVIILSIQQILFYQKWAEKSP</sequence>
<feature type="transmembrane region" description="Helical" evidence="1">
    <location>
        <begin position="51"/>
        <end position="70"/>
    </location>
</feature>
<proteinExistence type="predicted"/>
<dbReference type="EMBL" id="CP159837">
    <property type="protein sequence ID" value="XCM35983.1"/>
    <property type="molecule type" value="Genomic_DNA"/>
</dbReference>
<evidence type="ECO:0000313" key="2">
    <source>
        <dbReference type="EMBL" id="XCM35983.1"/>
    </source>
</evidence>
<feature type="transmembrane region" description="Helical" evidence="1">
    <location>
        <begin position="141"/>
        <end position="162"/>
    </location>
</feature>
<feature type="transmembrane region" description="Helical" evidence="1">
    <location>
        <begin position="82"/>
        <end position="103"/>
    </location>
</feature>
<dbReference type="AlphaFoldDB" id="A0AAU8JD00"/>
<evidence type="ECO:0000256" key="1">
    <source>
        <dbReference type="SAM" id="Phobius"/>
    </source>
</evidence>
<keyword evidence="1" id="KW-1133">Transmembrane helix</keyword>
<feature type="transmembrane region" description="Helical" evidence="1">
    <location>
        <begin position="109"/>
        <end position="129"/>
    </location>
</feature>
<protein>
    <submittedName>
        <fullName evidence="2">Uncharacterized protein</fullName>
    </submittedName>
</protein>
<accession>A0AAU8JD00</accession>
<feature type="transmembrane region" description="Helical" evidence="1">
    <location>
        <begin position="182"/>
        <end position="203"/>
    </location>
</feature>
<reference evidence="2" key="1">
    <citation type="submission" date="2024-07" db="EMBL/GenBank/DDBJ databases">
        <authorList>
            <person name="Kim Y.J."/>
            <person name="Jeong J.Y."/>
        </authorList>
    </citation>
    <scope>NUCLEOTIDE SEQUENCE</scope>
    <source>
        <strain evidence="2">GIHE-MW2</strain>
    </source>
</reference>